<reference evidence="1" key="1">
    <citation type="submission" date="2023-10" db="EMBL/GenBank/DDBJ databases">
        <authorList>
            <person name="Rodriguez Cubillos JULIANA M."/>
            <person name="De Vega J."/>
        </authorList>
    </citation>
    <scope>NUCLEOTIDE SEQUENCE</scope>
</reference>
<accession>A0ACB0JXE2</accession>
<protein>
    <submittedName>
        <fullName evidence="1">Uncharacterized protein</fullName>
    </submittedName>
</protein>
<comment type="caution">
    <text evidence="1">The sequence shown here is derived from an EMBL/GenBank/DDBJ whole genome shotgun (WGS) entry which is preliminary data.</text>
</comment>
<proteinExistence type="predicted"/>
<dbReference type="EMBL" id="CASHSV030000109">
    <property type="protein sequence ID" value="CAJ2648283.1"/>
    <property type="molecule type" value="Genomic_DNA"/>
</dbReference>
<keyword evidence="2" id="KW-1185">Reference proteome</keyword>
<dbReference type="Proteomes" id="UP001177021">
    <property type="component" value="Unassembled WGS sequence"/>
</dbReference>
<evidence type="ECO:0000313" key="2">
    <source>
        <dbReference type="Proteomes" id="UP001177021"/>
    </source>
</evidence>
<gene>
    <name evidence="1" type="ORF">MILVUS5_LOCUS16659</name>
</gene>
<sequence length="91" mass="10760">MEFSNQFKESFRYGVIAGYCFAATFVIVFYLSYFLPIQLIKIWKIKIIGHKKTVEMSKLLIQDFGLEKIKEVCILSLVHLSFWNLDYVQLI</sequence>
<name>A0ACB0JXE2_TRIPR</name>
<organism evidence="1 2">
    <name type="scientific">Trifolium pratense</name>
    <name type="common">Red clover</name>
    <dbReference type="NCBI Taxonomy" id="57577"/>
    <lineage>
        <taxon>Eukaryota</taxon>
        <taxon>Viridiplantae</taxon>
        <taxon>Streptophyta</taxon>
        <taxon>Embryophyta</taxon>
        <taxon>Tracheophyta</taxon>
        <taxon>Spermatophyta</taxon>
        <taxon>Magnoliopsida</taxon>
        <taxon>eudicotyledons</taxon>
        <taxon>Gunneridae</taxon>
        <taxon>Pentapetalae</taxon>
        <taxon>rosids</taxon>
        <taxon>fabids</taxon>
        <taxon>Fabales</taxon>
        <taxon>Fabaceae</taxon>
        <taxon>Papilionoideae</taxon>
        <taxon>50 kb inversion clade</taxon>
        <taxon>NPAAA clade</taxon>
        <taxon>Hologalegina</taxon>
        <taxon>IRL clade</taxon>
        <taxon>Trifolieae</taxon>
        <taxon>Trifolium</taxon>
    </lineage>
</organism>
<evidence type="ECO:0000313" key="1">
    <source>
        <dbReference type="EMBL" id="CAJ2648283.1"/>
    </source>
</evidence>